<dbReference type="EMBL" id="QAOQ01000009">
    <property type="protein sequence ID" value="PTQ93253.1"/>
    <property type="molecule type" value="Genomic_DNA"/>
</dbReference>
<dbReference type="InterPro" id="IPR013762">
    <property type="entry name" value="Integrase-like_cat_sf"/>
</dbReference>
<sequence>MVQLKIVLDTRRQKSDGTYPITFRVTDVKKVLYIQFGTSVLADMWDIEQRTIRKNHPNALLLNTALSKKFYQIQKAIKDLVEDGNFSFDTLKQCINSSSEIKKAKPILPSFKTYADKLIADLYKSKKIGNAIVYKTATNRLIKYTNPNLKFIEINYQLLDEFKNHLLSSEVKINSISNYLRTIRAIYNKAIKAKIIDRSHYPFHDTTIKTEKTAKRAITKQDIHTIENLPLKVGSKEWHARNYFLLSFYLIGISFTDLAYLTSKNVVNGRVEFRRRKTHKLYSIKLFSQAYTILNVYSKTENKYLLPVLPNSIEEDTLESKKLIYQWIKTTNKFLKRVGGDMVTTYVARHTWATSAKRLGYSNELIAEAMGHEYGNKITNIYLDSFDKEVIDKMHLEVIRR</sequence>
<evidence type="ECO:0000259" key="4">
    <source>
        <dbReference type="Pfam" id="PF17293"/>
    </source>
</evidence>
<keyword evidence="2" id="KW-0233">DNA recombination</keyword>
<dbReference type="InterPro" id="IPR010998">
    <property type="entry name" value="Integrase_recombinase_N"/>
</dbReference>
<evidence type="ECO:0000313" key="5">
    <source>
        <dbReference type="EMBL" id="PTQ93253.1"/>
    </source>
</evidence>
<evidence type="ECO:0000256" key="1">
    <source>
        <dbReference type="ARBA" id="ARBA00023125"/>
    </source>
</evidence>
<organism evidence="5 6">
    <name type="scientific">Mucilaginibacter yixingensis</name>
    <dbReference type="NCBI Taxonomy" id="1295612"/>
    <lineage>
        <taxon>Bacteria</taxon>
        <taxon>Pseudomonadati</taxon>
        <taxon>Bacteroidota</taxon>
        <taxon>Sphingobacteriia</taxon>
        <taxon>Sphingobacteriales</taxon>
        <taxon>Sphingobacteriaceae</taxon>
        <taxon>Mucilaginibacter</taxon>
    </lineage>
</organism>
<comment type="caution">
    <text evidence="5">The sequence shown here is derived from an EMBL/GenBank/DDBJ whole genome shotgun (WGS) entry which is preliminary data.</text>
</comment>
<gene>
    <name evidence="5" type="ORF">C8P68_109126</name>
</gene>
<accession>A0A2T5J5J0</accession>
<reference evidence="5 6" key="1">
    <citation type="submission" date="2018-04" db="EMBL/GenBank/DDBJ databases">
        <title>Genomic Encyclopedia of Archaeal and Bacterial Type Strains, Phase II (KMG-II): from individual species to whole genera.</title>
        <authorList>
            <person name="Goeker M."/>
        </authorList>
    </citation>
    <scope>NUCLEOTIDE SEQUENCE [LARGE SCALE GENOMIC DNA]</scope>
    <source>
        <strain evidence="5 6">DSM 26809</strain>
    </source>
</reference>
<dbReference type="SUPFAM" id="SSF56349">
    <property type="entry name" value="DNA breaking-rejoining enzymes"/>
    <property type="match status" value="1"/>
</dbReference>
<dbReference type="Pfam" id="PF13102">
    <property type="entry name" value="Phage_int_SAM_5"/>
    <property type="match status" value="1"/>
</dbReference>
<keyword evidence="1" id="KW-0238">DNA-binding</keyword>
<dbReference type="RefSeq" id="WP_170113682.1">
    <property type="nucleotide sequence ID" value="NZ_CP160205.1"/>
</dbReference>
<dbReference type="GO" id="GO:0015074">
    <property type="term" value="P:DNA integration"/>
    <property type="evidence" value="ECO:0007669"/>
    <property type="project" value="InterPro"/>
</dbReference>
<dbReference type="AlphaFoldDB" id="A0A2T5J5J0"/>
<dbReference type="Gene3D" id="1.10.150.130">
    <property type="match status" value="1"/>
</dbReference>
<dbReference type="InterPro" id="IPR025269">
    <property type="entry name" value="SAM-like_dom"/>
</dbReference>
<dbReference type="InterPro" id="IPR050090">
    <property type="entry name" value="Tyrosine_recombinase_XerCD"/>
</dbReference>
<feature type="domain" description="Phage integrase SAM-like" evidence="3">
    <location>
        <begin position="110"/>
        <end position="204"/>
    </location>
</feature>
<evidence type="ECO:0000259" key="3">
    <source>
        <dbReference type="Pfam" id="PF13102"/>
    </source>
</evidence>
<protein>
    <submittedName>
        <fullName evidence="5">Integrase-like protein</fullName>
    </submittedName>
</protein>
<evidence type="ECO:0000256" key="2">
    <source>
        <dbReference type="ARBA" id="ARBA00023172"/>
    </source>
</evidence>
<dbReference type="PANTHER" id="PTHR30349">
    <property type="entry name" value="PHAGE INTEGRASE-RELATED"/>
    <property type="match status" value="1"/>
</dbReference>
<dbReference type="Proteomes" id="UP000244168">
    <property type="component" value="Unassembled WGS sequence"/>
</dbReference>
<dbReference type="Pfam" id="PF17293">
    <property type="entry name" value="Arm-DNA-bind_5"/>
    <property type="match status" value="1"/>
</dbReference>
<evidence type="ECO:0000313" key="6">
    <source>
        <dbReference type="Proteomes" id="UP000244168"/>
    </source>
</evidence>
<dbReference type="InterPro" id="IPR011010">
    <property type="entry name" value="DNA_brk_join_enz"/>
</dbReference>
<dbReference type="GO" id="GO:0006310">
    <property type="term" value="P:DNA recombination"/>
    <property type="evidence" value="ECO:0007669"/>
    <property type="project" value="UniProtKB-KW"/>
</dbReference>
<dbReference type="InterPro" id="IPR035386">
    <property type="entry name" value="Arm-DNA-bind_5"/>
</dbReference>
<feature type="domain" description="Arm DNA-binding" evidence="4">
    <location>
        <begin position="6"/>
        <end position="91"/>
    </location>
</feature>
<dbReference type="GO" id="GO:0003677">
    <property type="term" value="F:DNA binding"/>
    <property type="evidence" value="ECO:0007669"/>
    <property type="project" value="UniProtKB-KW"/>
</dbReference>
<dbReference type="PANTHER" id="PTHR30349:SF64">
    <property type="entry name" value="PROPHAGE INTEGRASE INTD-RELATED"/>
    <property type="match status" value="1"/>
</dbReference>
<dbReference type="Gene3D" id="1.10.443.10">
    <property type="entry name" value="Intergrase catalytic core"/>
    <property type="match status" value="1"/>
</dbReference>
<keyword evidence="6" id="KW-1185">Reference proteome</keyword>
<name>A0A2T5J5J0_9SPHI</name>
<proteinExistence type="predicted"/>